<gene>
    <name evidence="1" type="ORF">METZ01_LOCUS388604</name>
</gene>
<protein>
    <submittedName>
        <fullName evidence="1">Uncharacterized protein</fullName>
    </submittedName>
</protein>
<dbReference type="AlphaFoldDB" id="A0A382UNG4"/>
<accession>A0A382UNG4</accession>
<evidence type="ECO:0000313" key="1">
    <source>
        <dbReference type="EMBL" id="SVD35750.1"/>
    </source>
</evidence>
<organism evidence="1">
    <name type="scientific">marine metagenome</name>
    <dbReference type="NCBI Taxonomy" id="408172"/>
    <lineage>
        <taxon>unclassified sequences</taxon>
        <taxon>metagenomes</taxon>
        <taxon>ecological metagenomes</taxon>
    </lineage>
</organism>
<name>A0A382UNG4_9ZZZZ</name>
<feature type="non-terminal residue" evidence="1">
    <location>
        <position position="54"/>
    </location>
</feature>
<reference evidence="1" key="1">
    <citation type="submission" date="2018-05" db="EMBL/GenBank/DDBJ databases">
        <authorList>
            <person name="Lanie J.A."/>
            <person name="Ng W.-L."/>
            <person name="Kazmierczak K.M."/>
            <person name="Andrzejewski T.M."/>
            <person name="Davidsen T.M."/>
            <person name="Wayne K.J."/>
            <person name="Tettelin H."/>
            <person name="Glass J.I."/>
            <person name="Rusch D."/>
            <person name="Podicherti R."/>
            <person name="Tsui H.-C.T."/>
            <person name="Winkler M.E."/>
        </authorList>
    </citation>
    <scope>NUCLEOTIDE SEQUENCE</scope>
</reference>
<dbReference type="EMBL" id="UINC01145550">
    <property type="protein sequence ID" value="SVD35750.1"/>
    <property type="molecule type" value="Genomic_DNA"/>
</dbReference>
<sequence>MIVDSLDDPTSVLLQVDDGADLVDALAEHGWGDGLPVVAPTPERVDALLIGYPD</sequence>
<proteinExistence type="predicted"/>